<organism evidence="5 6">
    <name type="scientific">Sphagnum jensenii</name>
    <dbReference type="NCBI Taxonomy" id="128206"/>
    <lineage>
        <taxon>Eukaryota</taxon>
        <taxon>Viridiplantae</taxon>
        <taxon>Streptophyta</taxon>
        <taxon>Embryophyta</taxon>
        <taxon>Bryophyta</taxon>
        <taxon>Sphagnophytina</taxon>
        <taxon>Sphagnopsida</taxon>
        <taxon>Sphagnales</taxon>
        <taxon>Sphagnaceae</taxon>
        <taxon>Sphagnum</taxon>
    </lineage>
</organism>
<evidence type="ECO:0000256" key="2">
    <source>
        <dbReference type="ARBA" id="ARBA00022840"/>
    </source>
</evidence>
<accession>A0ABP0XLL4</accession>
<dbReference type="EMBL" id="OZ020104">
    <property type="protein sequence ID" value="CAK9278500.1"/>
    <property type="molecule type" value="Genomic_DNA"/>
</dbReference>
<feature type="compositionally biased region" description="Low complexity" evidence="3">
    <location>
        <begin position="623"/>
        <end position="643"/>
    </location>
</feature>
<keyword evidence="1" id="KW-0547">Nucleotide-binding</keyword>
<evidence type="ECO:0000256" key="3">
    <source>
        <dbReference type="SAM" id="MobiDB-lite"/>
    </source>
</evidence>
<dbReference type="InterPro" id="IPR044802">
    <property type="entry name" value="NADKc-like"/>
</dbReference>
<evidence type="ECO:0000313" key="6">
    <source>
        <dbReference type="Proteomes" id="UP001497444"/>
    </source>
</evidence>
<feature type="domain" description="Zeta toxin" evidence="4">
    <location>
        <begin position="275"/>
        <end position="376"/>
    </location>
</feature>
<evidence type="ECO:0000256" key="1">
    <source>
        <dbReference type="ARBA" id="ARBA00022741"/>
    </source>
</evidence>
<dbReference type="Proteomes" id="UP001497444">
    <property type="component" value="Chromosome 9"/>
</dbReference>
<gene>
    <name evidence="5" type="ORF">CSSPJE1EN1_LOCUS23978</name>
</gene>
<protein>
    <recommendedName>
        <fullName evidence="4">Zeta toxin domain-containing protein</fullName>
    </recommendedName>
</protein>
<sequence length="643" mass="72292">MFSNPILPCNSPTRKPRTATFYQEKMLSSRESNSSTICFYNNQQTHSLDSTLHNMQTLAIEDNRSRRKENEMHNLVAGVLVVGGALKLLHYLNKKQKQHDLQPYVQLRGDGLHVEKFEQFGNYVVRQLELCPDTTVARTLAKMAEDYLRGDKSSSDRSRENVCILVSGPIDQKSNEELEHLHSELLKEIDACMVAYFSFHWKHASAIIDQVVSNGVEQKRLRKAVWLATRPQRIERVLKCLKTKRRFVTLVEQLKAMNSQHRVQKQNYIMVPAHPSVRSPVLLFIGGGMGAGKSTVVQEHILKSAFWSGVAHNAVIVEADAFKETDVIYRTLNAMGQDDVASTAELVHQFSTEAALSVLVAALNEGRDVIFDGTMQWEPFVLQTVAMARDVHRRRYRMGPGYCEGEFEQYWEPVPEELDVTPKVKEGQLAFDELQSVVPSPVGHKNNGTILDAGGSASKERKPYRIEFVGVTCDAHLAVVRGMRRAILTKRGVPVKGQLWSHKLFAKSLDKYITLMDSVKIYSTSNMYGHPELIGLKDEPDTKILVDCSEFNEVQHMAKLNPDAGSVLELYSEKCCQGSCNQMWQDLVVAGDRERRQALLRSAFQSLGNDMFLHKSDSESSLHSEGSLTSSSCSPSPSNGHIQ</sequence>
<dbReference type="Pfam" id="PF06414">
    <property type="entry name" value="Zeta_toxin"/>
    <property type="match status" value="1"/>
</dbReference>
<dbReference type="InterPro" id="IPR010488">
    <property type="entry name" value="Zeta_toxin_domain"/>
</dbReference>
<dbReference type="Gene3D" id="3.40.50.300">
    <property type="entry name" value="P-loop containing nucleotide triphosphate hydrolases"/>
    <property type="match status" value="1"/>
</dbReference>
<evidence type="ECO:0000259" key="4">
    <source>
        <dbReference type="Pfam" id="PF06414"/>
    </source>
</evidence>
<dbReference type="SUPFAM" id="SSF52540">
    <property type="entry name" value="P-loop containing nucleoside triphosphate hydrolases"/>
    <property type="match status" value="1"/>
</dbReference>
<keyword evidence="6" id="KW-1185">Reference proteome</keyword>
<dbReference type="PANTHER" id="PTHR31153">
    <property type="entry name" value="CALMODULIN CALCIUM-DEPENDENT NAD KINASE"/>
    <property type="match status" value="1"/>
</dbReference>
<evidence type="ECO:0000313" key="5">
    <source>
        <dbReference type="EMBL" id="CAK9278500.1"/>
    </source>
</evidence>
<dbReference type="InterPro" id="IPR027417">
    <property type="entry name" value="P-loop_NTPase"/>
</dbReference>
<proteinExistence type="predicted"/>
<dbReference type="PANTHER" id="PTHR31153:SF1">
    <property type="entry name" value="CALMODULIN CALCIUM-DEPENDENT NAD KINASE"/>
    <property type="match status" value="1"/>
</dbReference>
<name>A0ABP0XLL4_9BRYO</name>
<keyword evidence="2" id="KW-0067">ATP-binding</keyword>
<feature type="region of interest" description="Disordered" evidence="3">
    <location>
        <begin position="618"/>
        <end position="643"/>
    </location>
</feature>
<reference evidence="5" key="1">
    <citation type="submission" date="2024-02" db="EMBL/GenBank/DDBJ databases">
        <authorList>
            <consortium name="ELIXIR-Norway"/>
            <consortium name="Elixir Norway"/>
        </authorList>
    </citation>
    <scope>NUCLEOTIDE SEQUENCE</scope>
</reference>